<evidence type="ECO:0000256" key="13">
    <source>
        <dbReference type="ARBA" id="ARBA00023136"/>
    </source>
</evidence>
<evidence type="ECO:0000256" key="2">
    <source>
        <dbReference type="ARBA" id="ARBA00003690"/>
    </source>
</evidence>
<dbReference type="GO" id="GO:0004497">
    <property type="term" value="F:monooxygenase activity"/>
    <property type="evidence" value="ECO:0007669"/>
    <property type="project" value="UniProtKB-KW"/>
</dbReference>
<keyword evidence="7 14" id="KW-0479">Metal-binding</keyword>
<evidence type="ECO:0000256" key="12">
    <source>
        <dbReference type="ARBA" id="ARBA00023033"/>
    </source>
</evidence>
<feature type="binding site" description="axial binding residue" evidence="14">
    <location>
        <position position="439"/>
    </location>
    <ligand>
        <name>heme</name>
        <dbReference type="ChEBI" id="CHEBI:30413"/>
    </ligand>
    <ligandPart>
        <name>Fe</name>
        <dbReference type="ChEBI" id="CHEBI:18248"/>
    </ligandPart>
</feature>
<keyword evidence="16" id="KW-1133">Transmembrane helix</keyword>
<dbReference type="PRINTS" id="PR00385">
    <property type="entry name" value="P450"/>
</dbReference>
<comment type="function">
    <text evidence="2">May be involved in the metabolism of insect hormones and in the breakdown of synthetic insecticides.</text>
</comment>
<dbReference type="PANTHER" id="PTHR24292">
    <property type="entry name" value="CYTOCHROME P450"/>
    <property type="match status" value="1"/>
</dbReference>
<evidence type="ECO:0000256" key="7">
    <source>
        <dbReference type="ARBA" id="ARBA00022723"/>
    </source>
</evidence>
<evidence type="ECO:0000256" key="15">
    <source>
        <dbReference type="RuleBase" id="RU000461"/>
    </source>
</evidence>
<dbReference type="InterPro" id="IPR050476">
    <property type="entry name" value="Insect_CytP450_Detox"/>
</dbReference>
<feature type="transmembrane region" description="Helical" evidence="16">
    <location>
        <begin position="6"/>
        <end position="24"/>
    </location>
</feature>
<evidence type="ECO:0000256" key="11">
    <source>
        <dbReference type="ARBA" id="ARBA00023004"/>
    </source>
</evidence>
<evidence type="ECO:0000313" key="17">
    <source>
        <dbReference type="EMBL" id="KAJ1523173.1"/>
    </source>
</evidence>
<protein>
    <recommendedName>
        <fullName evidence="19">Cytochrome P450 6a14</fullName>
    </recommendedName>
</protein>
<evidence type="ECO:0000256" key="3">
    <source>
        <dbReference type="ARBA" id="ARBA00004174"/>
    </source>
</evidence>
<sequence length="502" mass="56385">MEWWSAAGWLTTGVAALAAVFLYYEYKFSYWRRRGVPHPRPVPVLGNFEPLQLGRKNFAQGLVDQALPFRERGFCGLYQFGQPMLLVWDPEMAKQVLCKDFAAFHDRGVPVDERDPLTWRNLRNRLSPTFTSGKLKLMLPLMRDVGQELSAAVVAASSAADAEEVEIDTLLFRYATDVIGTVAFGIQCNSLRDQGDQFLAMSRQVLNQSPAQLARLVLEAIHPRLGRLLPYKWIVSNVHDFFLGLVRDTVKHREENKVVRNDFVQLLMQLRDQELAQADPDKHIALTPGVMAAQSFIFFVAGLDNISNTVSFCLSRLAADTGLQDRVAAEVRDVLHQHGGELSYETLKKMDLLNRTVLEGLRLWSPIGLIIRQCNAPTQVGGVLVDKGVPVVILADVMHSDENLFPEPKRFDPDRHTAEARAQRHPYAFLPFGEGPRVCIAERLALLEMRLALATLLRDFAFAVGPGYEDEVQLDPKAFFPRPKNGFKLRVLVRCAPSGSPD</sequence>
<comment type="cofactor">
    <cofactor evidence="1 14">
        <name>heme</name>
        <dbReference type="ChEBI" id="CHEBI:30413"/>
    </cofactor>
</comment>
<keyword evidence="16" id="KW-0812">Transmembrane</keyword>
<proteinExistence type="inferred from homology"/>
<keyword evidence="12 15" id="KW-0503">Monooxygenase</keyword>
<dbReference type="Gene3D" id="1.10.630.10">
    <property type="entry name" value="Cytochrome P450"/>
    <property type="match status" value="1"/>
</dbReference>
<dbReference type="PRINTS" id="PR00465">
    <property type="entry name" value="EP450IV"/>
</dbReference>
<dbReference type="GO" id="GO:0016705">
    <property type="term" value="F:oxidoreductase activity, acting on paired donors, with incorporation or reduction of molecular oxygen"/>
    <property type="evidence" value="ECO:0007669"/>
    <property type="project" value="InterPro"/>
</dbReference>
<organism evidence="17 18">
    <name type="scientific">Megalurothrips usitatus</name>
    <name type="common">bean blossom thrips</name>
    <dbReference type="NCBI Taxonomy" id="439358"/>
    <lineage>
        <taxon>Eukaryota</taxon>
        <taxon>Metazoa</taxon>
        <taxon>Ecdysozoa</taxon>
        <taxon>Arthropoda</taxon>
        <taxon>Hexapoda</taxon>
        <taxon>Insecta</taxon>
        <taxon>Pterygota</taxon>
        <taxon>Neoptera</taxon>
        <taxon>Paraneoptera</taxon>
        <taxon>Thysanoptera</taxon>
        <taxon>Terebrantia</taxon>
        <taxon>Thripoidea</taxon>
        <taxon>Thripidae</taxon>
        <taxon>Megalurothrips</taxon>
    </lineage>
</organism>
<evidence type="ECO:0000256" key="4">
    <source>
        <dbReference type="ARBA" id="ARBA00004406"/>
    </source>
</evidence>
<keyword evidence="13 16" id="KW-0472">Membrane</keyword>
<name>A0AAV7XF47_9NEOP</name>
<accession>A0AAV7XF47</accession>
<evidence type="ECO:0000256" key="10">
    <source>
        <dbReference type="ARBA" id="ARBA00023002"/>
    </source>
</evidence>
<dbReference type="InterPro" id="IPR002403">
    <property type="entry name" value="Cyt_P450_E_grp-IV"/>
</dbReference>
<evidence type="ECO:0000256" key="16">
    <source>
        <dbReference type="SAM" id="Phobius"/>
    </source>
</evidence>
<reference evidence="17" key="1">
    <citation type="submission" date="2022-12" db="EMBL/GenBank/DDBJ databases">
        <title>Chromosome-level genome assembly of the bean flower thrips Megalurothrips usitatus.</title>
        <authorList>
            <person name="Ma L."/>
            <person name="Liu Q."/>
            <person name="Li H."/>
            <person name="Cai W."/>
        </authorList>
    </citation>
    <scope>NUCLEOTIDE SEQUENCE</scope>
    <source>
        <strain evidence="17">Cailab_2022a</strain>
    </source>
</reference>
<dbReference type="Pfam" id="PF00067">
    <property type="entry name" value="p450"/>
    <property type="match status" value="1"/>
</dbReference>
<dbReference type="GO" id="GO:0020037">
    <property type="term" value="F:heme binding"/>
    <property type="evidence" value="ECO:0007669"/>
    <property type="project" value="InterPro"/>
</dbReference>
<dbReference type="InterPro" id="IPR001128">
    <property type="entry name" value="Cyt_P450"/>
</dbReference>
<gene>
    <name evidence="17" type="ORF">ONE63_001064</name>
</gene>
<keyword evidence="18" id="KW-1185">Reference proteome</keyword>
<comment type="similarity">
    <text evidence="5 15">Belongs to the cytochrome P450 family.</text>
</comment>
<evidence type="ECO:0000256" key="5">
    <source>
        <dbReference type="ARBA" id="ARBA00010617"/>
    </source>
</evidence>
<dbReference type="FunFam" id="1.10.630.10:FF:000042">
    <property type="entry name" value="Cytochrome P450"/>
    <property type="match status" value="1"/>
</dbReference>
<keyword evidence="8" id="KW-0256">Endoplasmic reticulum</keyword>
<evidence type="ECO:0008006" key="19">
    <source>
        <dbReference type="Google" id="ProtNLM"/>
    </source>
</evidence>
<keyword evidence="10 15" id="KW-0560">Oxidoreductase</keyword>
<dbReference type="GO" id="GO:0005789">
    <property type="term" value="C:endoplasmic reticulum membrane"/>
    <property type="evidence" value="ECO:0007669"/>
    <property type="project" value="UniProtKB-SubCell"/>
</dbReference>
<dbReference type="CDD" id="cd11056">
    <property type="entry name" value="CYP6-like"/>
    <property type="match status" value="1"/>
</dbReference>
<keyword evidence="6 14" id="KW-0349">Heme</keyword>
<dbReference type="AlphaFoldDB" id="A0AAV7XF47"/>
<evidence type="ECO:0000256" key="14">
    <source>
        <dbReference type="PIRSR" id="PIRSR602403-1"/>
    </source>
</evidence>
<comment type="subcellular location">
    <subcellularLocation>
        <location evidence="4">Endoplasmic reticulum membrane</location>
        <topology evidence="4">Peripheral membrane protein</topology>
    </subcellularLocation>
    <subcellularLocation>
        <location evidence="3">Microsome membrane</location>
        <topology evidence="3">Peripheral membrane protein</topology>
    </subcellularLocation>
</comment>
<dbReference type="EMBL" id="JAPTSV010000010">
    <property type="protein sequence ID" value="KAJ1523173.1"/>
    <property type="molecule type" value="Genomic_DNA"/>
</dbReference>
<dbReference type="GO" id="GO:0005506">
    <property type="term" value="F:iron ion binding"/>
    <property type="evidence" value="ECO:0007669"/>
    <property type="project" value="InterPro"/>
</dbReference>
<dbReference type="PROSITE" id="PS00086">
    <property type="entry name" value="CYTOCHROME_P450"/>
    <property type="match status" value="1"/>
</dbReference>
<dbReference type="PANTHER" id="PTHR24292:SF54">
    <property type="entry name" value="CYP9F3-RELATED"/>
    <property type="match status" value="1"/>
</dbReference>
<dbReference type="InterPro" id="IPR036396">
    <property type="entry name" value="Cyt_P450_sf"/>
</dbReference>
<dbReference type="SUPFAM" id="SSF48264">
    <property type="entry name" value="Cytochrome P450"/>
    <property type="match status" value="1"/>
</dbReference>
<dbReference type="InterPro" id="IPR017972">
    <property type="entry name" value="Cyt_P450_CS"/>
</dbReference>
<evidence type="ECO:0000256" key="9">
    <source>
        <dbReference type="ARBA" id="ARBA00022848"/>
    </source>
</evidence>
<evidence type="ECO:0000256" key="6">
    <source>
        <dbReference type="ARBA" id="ARBA00022617"/>
    </source>
</evidence>
<dbReference type="Proteomes" id="UP001075354">
    <property type="component" value="Chromosome 10"/>
</dbReference>
<comment type="caution">
    <text evidence="17">The sequence shown here is derived from an EMBL/GenBank/DDBJ whole genome shotgun (WGS) entry which is preliminary data.</text>
</comment>
<keyword evidence="9" id="KW-0492">Microsome</keyword>
<evidence type="ECO:0000256" key="8">
    <source>
        <dbReference type="ARBA" id="ARBA00022824"/>
    </source>
</evidence>
<keyword evidence="11 14" id="KW-0408">Iron</keyword>
<evidence type="ECO:0000256" key="1">
    <source>
        <dbReference type="ARBA" id="ARBA00001971"/>
    </source>
</evidence>
<evidence type="ECO:0000313" key="18">
    <source>
        <dbReference type="Proteomes" id="UP001075354"/>
    </source>
</evidence>